<dbReference type="Proteomes" id="UP000570166">
    <property type="component" value="Unassembled WGS sequence"/>
</dbReference>
<sequence length="167" mass="18043">MIRGFFLFDALGQKADTGAMIPALLASALLTSPPVIPSELTRAVAGLQVSDFESAKTDLNGDGRPEWLIYAQGEDWCGSGGCTLFVLTKRGRAFRVVSRTTISRPPIWRLTSKSHGWHDLAVWASGGGIARAHLSRLRFDGRRYPGNPSVPPAMPVSHPIGKLLIAH</sequence>
<comment type="caution">
    <text evidence="1">The sequence shown here is derived from an EMBL/GenBank/DDBJ whole genome shotgun (WGS) entry which is preliminary data.</text>
</comment>
<keyword evidence="2" id="KW-1185">Reference proteome</keyword>
<accession>A0A838L551</accession>
<dbReference type="SUPFAM" id="SSF69318">
    <property type="entry name" value="Integrin alpha N-terminal domain"/>
    <property type="match status" value="1"/>
</dbReference>
<protein>
    <recommendedName>
        <fullName evidence="3">VCBS repeat-containing protein</fullName>
    </recommendedName>
</protein>
<dbReference type="AlphaFoldDB" id="A0A838L551"/>
<gene>
    <name evidence="1" type="ORF">HZF05_09300</name>
</gene>
<dbReference type="RefSeq" id="WP_160365794.1">
    <property type="nucleotide sequence ID" value="NZ_JACEIB010000006.1"/>
</dbReference>
<evidence type="ECO:0008006" key="3">
    <source>
        <dbReference type="Google" id="ProtNLM"/>
    </source>
</evidence>
<name>A0A838L551_9SPHN</name>
<organism evidence="1 2">
    <name type="scientific">Sphingomonas chungangi</name>
    <dbReference type="NCBI Taxonomy" id="2683589"/>
    <lineage>
        <taxon>Bacteria</taxon>
        <taxon>Pseudomonadati</taxon>
        <taxon>Pseudomonadota</taxon>
        <taxon>Alphaproteobacteria</taxon>
        <taxon>Sphingomonadales</taxon>
        <taxon>Sphingomonadaceae</taxon>
        <taxon>Sphingomonas</taxon>
    </lineage>
</organism>
<dbReference type="EMBL" id="JACEIB010000006">
    <property type="protein sequence ID" value="MBA2934294.1"/>
    <property type="molecule type" value="Genomic_DNA"/>
</dbReference>
<evidence type="ECO:0000313" key="1">
    <source>
        <dbReference type="EMBL" id="MBA2934294.1"/>
    </source>
</evidence>
<evidence type="ECO:0000313" key="2">
    <source>
        <dbReference type="Proteomes" id="UP000570166"/>
    </source>
</evidence>
<reference evidence="1 2" key="1">
    <citation type="submission" date="2020-07" db="EMBL/GenBank/DDBJ databases">
        <authorList>
            <person name="Sun Q."/>
        </authorList>
    </citation>
    <scope>NUCLEOTIDE SEQUENCE [LARGE SCALE GENOMIC DNA]</scope>
    <source>
        <strain evidence="1 2">CGMCC 1.13654</strain>
    </source>
</reference>
<dbReference type="InterPro" id="IPR028994">
    <property type="entry name" value="Integrin_alpha_N"/>
</dbReference>
<proteinExistence type="predicted"/>